<dbReference type="GO" id="GO:0009055">
    <property type="term" value="F:electron transfer activity"/>
    <property type="evidence" value="ECO:0007669"/>
    <property type="project" value="InterPro"/>
</dbReference>
<dbReference type="OMA" id="HIKECES"/>
<feature type="signal peptide" evidence="3">
    <location>
        <begin position="1"/>
        <end position="22"/>
    </location>
</feature>
<dbReference type="Gramene" id="Solyc01g014060.2.1">
    <property type="protein sequence ID" value="Solyc01g014060.2.1"/>
    <property type="gene ID" value="Solyc01g014060.2"/>
</dbReference>
<dbReference type="InterPro" id="IPR008972">
    <property type="entry name" value="Cupredoxin"/>
</dbReference>
<reference evidence="5" key="1">
    <citation type="journal article" date="2012" name="Nature">
        <title>The tomato genome sequence provides insights into fleshy fruit evolution.</title>
        <authorList>
            <consortium name="Tomato Genome Consortium"/>
        </authorList>
    </citation>
    <scope>NUCLEOTIDE SEQUENCE [LARGE SCALE GENOMIC DNA]</scope>
    <source>
        <strain evidence="5">cv. Heinz 1706</strain>
    </source>
</reference>
<reference evidence="5" key="2">
    <citation type="submission" date="2019-01" db="UniProtKB">
        <authorList>
            <consortium name="EnsemblPlants"/>
        </authorList>
    </citation>
    <scope>IDENTIFICATION</scope>
    <source>
        <strain evidence="5">cv. Heinz 1706</strain>
    </source>
</reference>
<organism evidence="5">
    <name type="scientific">Solanum lycopersicum</name>
    <name type="common">Tomato</name>
    <name type="synonym">Lycopersicon esculentum</name>
    <dbReference type="NCBI Taxonomy" id="4081"/>
    <lineage>
        <taxon>Eukaryota</taxon>
        <taxon>Viridiplantae</taxon>
        <taxon>Streptophyta</taxon>
        <taxon>Embryophyta</taxon>
        <taxon>Tracheophyta</taxon>
        <taxon>Spermatophyta</taxon>
        <taxon>Magnoliopsida</taxon>
        <taxon>eudicotyledons</taxon>
        <taxon>Gunneridae</taxon>
        <taxon>Pentapetalae</taxon>
        <taxon>asterids</taxon>
        <taxon>lamiids</taxon>
        <taxon>Solanales</taxon>
        <taxon>Solanaceae</taxon>
        <taxon>Solanoideae</taxon>
        <taxon>Solaneae</taxon>
        <taxon>Solanum</taxon>
        <taxon>Solanum subgen. Lycopersicon</taxon>
    </lineage>
</organism>
<proteinExistence type="predicted"/>
<dbReference type="PANTHER" id="PTHR33021">
    <property type="entry name" value="BLUE COPPER PROTEIN"/>
    <property type="match status" value="1"/>
</dbReference>
<dbReference type="Gene3D" id="2.60.40.420">
    <property type="entry name" value="Cupredoxins - blue copper proteins"/>
    <property type="match status" value="1"/>
</dbReference>
<dbReference type="GO" id="GO:0046872">
    <property type="term" value="F:metal ion binding"/>
    <property type="evidence" value="ECO:0007669"/>
    <property type="project" value="UniProtKB-KW"/>
</dbReference>
<evidence type="ECO:0000259" key="4">
    <source>
        <dbReference type="PROSITE" id="PS51485"/>
    </source>
</evidence>
<keyword evidence="2" id="KW-0325">Glycoprotein</keyword>
<feature type="chain" id="PRO_5018720449" description="Phytocyanin domain-containing protein" evidence="3">
    <location>
        <begin position="23"/>
        <end position="142"/>
    </location>
</feature>
<protein>
    <recommendedName>
        <fullName evidence="4">Phytocyanin domain-containing protein</fullName>
    </recommendedName>
</protein>
<name>A0A3Q7EAX8_SOLLC</name>
<feature type="domain" description="Phytocyanin" evidence="4">
    <location>
        <begin position="25"/>
        <end position="125"/>
    </location>
</feature>
<dbReference type="AlphaFoldDB" id="A0A3Q7EAX8"/>
<dbReference type="SUPFAM" id="SSF49503">
    <property type="entry name" value="Cupredoxins"/>
    <property type="match status" value="1"/>
</dbReference>
<evidence type="ECO:0000256" key="1">
    <source>
        <dbReference type="ARBA" id="ARBA00022723"/>
    </source>
</evidence>
<dbReference type="CDD" id="cd04216">
    <property type="entry name" value="Phytocyanin"/>
    <property type="match status" value="1"/>
</dbReference>
<dbReference type="PANTHER" id="PTHR33021:SF179">
    <property type="entry name" value="OS09G0541100 PROTEIN"/>
    <property type="match status" value="1"/>
</dbReference>
<dbReference type="Proteomes" id="UP000004994">
    <property type="component" value="Chromosome 1"/>
</dbReference>
<keyword evidence="1" id="KW-0479">Metal-binding</keyword>
<dbReference type="GO" id="GO:0005886">
    <property type="term" value="C:plasma membrane"/>
    <property type="evidence" value="ECO:0000318"/>
    <property type="project" value="GO_Central"/>
</dbReference>
<keyword evidence="6" id="KW-1185">Reference proteome</keyword>
<dbReference type="EnsemblPlants" id="Solyc01g014060.2.1">
    <property type="protein sequence ID" value="Solyc01g014060.2.1"/>
    <property type="gene ID" value="Solyc01g014060.2"/>
</dbReference>
<evidence type="ECO:0000256" key="2">
    <source>
        <dbReference type="ARBA" id="ARBA00023180"/>
    </source>
</evidence>
<dbReference type="FunFam" id="2.60.40.420:FF:000003">
    <property type="entry name" value="Blue copper"/>
    <property type="match status" value="1"/>
</dbReference>
<dbReference type="InParanoid" id="A0A3Q7EAX8"/>
<dbReference type="PaxDb" id="4081-Solyc01g014060.1.1"/>
<keyword evidence="3" id="KW-0732">Signal</keyword>
<evidence type="ECO:0000313" key="5">
    <source>
        <dbReference type="EnsemblPlants" id="Solyc01g014060.2.1"/>
    </source>
</evidence>
<evidence type="ECO:0000256" key="3">
    <source>
        <dbReference type="SAM" id="SignalP"/>
    </source>
</evidence>
<evidence type="ECO:0000313" key="6">
    <source>
        <dbReference type="Proteomes" id="UP000004994"/>
    </source>
</evidence>
<dbReference type="InterPro" id="IPR003245">
    <property type="entry name" value="Phytocyanin_dom"/>
</dbReference>
<dbReference type="Pfam" id="PF02298">
    <property type="entry name" value="Cu_bind_like"/>
    <property type="match status" value="1"/>
</dbReference>
<dbReference type="InterPro" id="IPR039391">
    <property type="entry name" value="Phytocyanin-like"/>
</dbReference>
<sequence length="142" mass="15855">MTFFGKAMLIVLVVMMATMRFATDTVYQVGDLAGWIFNYNYDEWAFFKQFQAGDTLVFNYDPKLHNVMQVNINDYNSCTASNPIGTFNSGSDSILLDTLDADYFFMSGIPGDCASGLKLHIKECESFGSSNSCINDLSAFTY</sequence>
<accession>A0A3Q7EAX8</accession>
<dbReference type="PROSITE" id="PS51485">
    <property type="entry name" value="PHYTOCYANIN"/>
    <property type="match status" value="1"/>
</dbReference>
<dbReference type="STRING" id="4081.A0A3Q7EAX8"/>